<comment type="similarity">
    <text evidence="1">Belongs to the bacterial solute-binding protein 1 family.</text>
</comment>
<dbReference type="PROSITE" id="PS51257">
    <property type="entry name" value="PROKAR_LIPOPROTEIN"/>
    <property type="match status" value="1"/>
</dbReference>
<dbReference type="KEGG" id="ths:TES1_1926"/>
<evidence type="ECO:0000313" key="4">
    <source>
        <dbReference type="Proteomes" id="UP000019027"/>
    </source>
</evidence>
<dbReference type="PANTHER" id="PTHR43649:SF29">
    <property type="entry name" value="OSMOPROTECTIVE COMPOUNDS-BINDING PROTEIN GGTB"/>
    <property type="match status" value="1"/>
</dbReference>
<name>W0I5A8_9EURY</name>
<dbReference type="EMBL" id="CP006965">
    <property type="protein sequence ID" value="AHF81301.1"/>
    <property type="molecule type" value="Genomic_DNA"/>
</dbReference>
<dbReference type="PANTHER" id="PTHR43649">
    <property type="entry name" value="ARABINOSE-BINDING PROTEIN-RELATED"/>
    <property type="match status" value="1"/>
</dbReference>
<gene>
    <name evidence="3" type="ORF">TES1_1926</name>
</gene>
<dbReference type="Proteomes" id="UP000019027">
    <property type="component" value="Chromosome"/>
</dbReference>
<dbReference type="InterPro" id="IPR050490">
    <property type="entry name" value="Bact_solute-bd_prot1"/>
</dbReference>
<dbReference type="AlphaFoldDB" id="W0I5A8"/>
<sequence length="439" mass="48802">MKRGVKKAALLLSLFLLGAIVAGCISQKETTTSPTAAPTTTEKPTEAKPVEVIVYGQWGGSEGEAFMKAIEEFNKAHKDIQIKYVQQSKLRDAVLSELAAGSPNFDIAILPWPALIKELGQKGQLEDLTPIAKKYSGQIMQNLLDPVNLNGVYYGIPIKAWAKPGIWYNVHVFKDNNLEPPKTLDDLKQVCNVLKSKGIQPMASGAADKWPLSDIFEAVLLRVGGPELHQKLMRHEIKWTDPQVIEAFKIISDLLKQGCYGDPKVAIGEKWEAQVARLGKGEVAMYFMGNWINLMLQSEGYKPGVDYDLIPFPTINPNVKPAIVAGGDWIIVPKNAPHKEVALKVAEWFAGAQYQEIMVRQKGYLAPNLAVPKEAYDPADYRVVEIMKNSVVVPDLDDNVPSGFQPVIWDALFRLWANPDDYQKIAEDLEKQAKDYYSS</sequence>
<evidence type="ECO:0000313" key="3">
    <source>
        <dbReference type="EMBL" id="AHF81301.1"/>
    </source>
</evidence>
<accession>W0I5A8</accession>
<proteinExistence type="inferred from homology"/>
<dbReference type="RefSeq" id="WP_042682432.1">
    <property type="nucleotide sequence ID" value="NZ_CP006965.1"/>
</dbReference>
<organism evidence="3 4">
    <name type="scientific">Thermococcus paralvinellae</name>
    <dbReference type="NCBI Taxonomy" id="582419"/>
    <lineage>
        <taxon>Archaea</taxon>
        <taxon>Methanobacteriati</taxon>
        <taxon>Methanobacteriota</taxon>
        <taxon>Thermococci</taxon>
        <taxon>Thermococcales</taxon>
        <taxon>Thermococcaceae</taxon>
        <taxon>Thermococcus</taxon>
    </lineage>
</organism>
<dbReference type="HOGENOM" id="CLU_611963_0_0_2"/>
<dbReference type="Gene3D" id="3.40.190.10">
    <property type="entry name" value="Periplasmic binding protein-like II"/>
    <property type="match status" value="2"/>
</dbReference>
<dbReference type="Pfam" id="PF01547">
    <property type="entry name" value="SBP_bac_1"/>
    <property type="match status" value="1"/>
</dbReference>
<dbReference type="GeneID" id="24907281"/>
<dbReference type="STRING" id="582419.TES1_1926"/>
<dbReference type="SUPFAM" id="SSF53850">
    <property type="entry name" value="Periplasmic binding protein-like II"/>
    <property type="match status" value="1"/>
</dbReference>
<protein>
    <submittedName>
        <fullName evidence="3">Maltose ABC transporter substrate-binding protein</fullName>
    </submittedName>
</protein>
<keyword evidence="2" id="KW-0813">Transport</keyword>
<reference evidence="3 4" key="1">
    <citation type="journal article" date="2014" name="Int. J. Syst. Evol. Microbiol.">
        <title>Thermococcus paralvinellae sp. nov. and Thermococcus cleftensis sp. nov. of hyperthermophilic heterotrophs from deep-sea hydrothermal vents.</title>
        <authorList>
            <person name="Hensley S.A."/>
            <person name="Jung J.H."/>
            <person name="Park C.S."/>
            <person name="Holden J.F."/>
        </authorList>
    </citation>
    <scope>NUCLEOTIDE SEQUENCE [LARGE SCALE GENOMIC DNA]</scope>
    <source>
        <strain evidence="3 4">ES1</strain>
    </source>
</reference>
<dbReference type="InterPro" id="IPR006059">
    <property type="entry name" value="SBP"/>
</dbReference>
<evidence type="ECO:0000256" key="2">
    <source>
        <dbReference type="ARBA" id="ARBA00022448"/>
    </source>
</evidence>
<dbReference type="OrthoDB" id="18034at2157"/>
<keyword evidence="4" id="KW-1185">Reference proteome</keyword>
<evidence type="ECO:0000256" key="1">
    <source>
        <dbReference type="ARBA" id="ARBA00008520"/>
    </source>
</evidence>